<reference evidence="2 3" key="1">
    <citation type="journal article" date="2016" name="Nat. Commun.">
        <title>Thousands of microbial genomes shed light on interconnected biogeochemical processes in an aquifer system.</title>
        <authorList>
            <person name="Anantharaman K."/>
            <person name="Brown C.T."/>
            <person name="Hug L.A."/>
            <person name="Sharon I."/>
            <person name="Castelle C.J."/>
            <person name="Probst A.J."/>
            <person name="Thomas B.C."/>
            <person name="Singh A."/>
            <person name="Wilkins M.J."/>
            <person name="Karaoz U."/>
            <person name="Brodie E.L."/>
            <person name="Williams K.H."/>
            <person name="Hubbard S.S."/>
            <person name="Banfield J.F."/>
        </authorList>
    </citation>
    <scope>NUCLEOTIDE SEQUENCE [LARGE SCALE GENOMIC DNA]</scope>
</reference>
<dbReference type="AlphaFoldDB" id="A0A1F8ASA8"/>
<accession>A0A1F8ASA8</accession>
<dbReference type="Proteomes" id="UP000177794">
    <property type="component" value="Unassembled WGS sequence"/>
</dbReference>
<proteinExistence type="predicted"/>
<feature type="region of interest" description="Disordered" evidence="1">
    <location>
        <begin position="77"/>
        <end position="116"/>
    </location>
</feature>
<protein>
    <submittedName>
        <fullName evidence="2">Uncharacterized protein</fullName>
    </submittedName>
</protein>
<name>A0A1F8ASA8_9BACT</name>
<evidence type="ECO:0000313" key="3">
    <source>
        <dbReference type="Proteomes" id="UP000177794"/>
    </source>
</evidence>
<feature type="compositionally biased region" description="Polar residues" evidence="1">
    <location>
        <begin position="77"/>
        <end position="86"/>
    </location>
</feature>
<dbReference type="STRING" id="1802511.A3E15_01915"/>
<gene>
    <name evidence="2" type="ORF">A3E15_01915</name>
</gene>
<evidence type="ECO:0000256" key="1">
    <source>
        <dbReference type="SAM" id="MobiDB-lite"/>
    </source>
</evidence>
<organism evidence="2 3">
    <name type="scientific">Candidatus Woesebacteria bacterium RIFCSPHIGHO2_12_FULL_42_9</name>
    <dbReference type="NCBI Taxonomy" id="1802511"/>
    <lineage>
        <taxon>Bacteria</taxon>
        <taxon>Candidatus Woeseibacteriota</taxon>
    </lineage>
</organism>
<sequence length="116" mass="12524">MKRKMPALVSTAILTVITLFMWIAFSVYRVLTEQPPISVPPEILEPISPTLDKEALATLSQRTYFEETDVPETFVNQGPQVTQQLSVPEATPASTISPSPAPEATGSAELTATPTP</sequence>
<dbReference type="EMBL" id="MGGX01000040">
    <property type="protein sequence ID" value="OGM54075.1"/>
    <property type="molecule type" value="Genomic_DNA"/>
</dbReference>
<feature type="compositionally biased region" description="Low complexity" evidence="1">
    <location>
        <begin position="88"/>
        <end position="105"/>
    </location>
</feature>
<comment type="caution">
    <text evidence="2">The sequence shown here is derived from an EMBL/GenBank/DDBJ whole genome shotgun (WGS) entry which is preliminary data.</text>
</comment>
<evidence type="ECO:0000313" key="2">
    <source>
        <dbReference type="EMBL" id="OGM54075.1"/>
    </source>
</evidence>